<dbReference type="AlphaFoldDB" id="A0A9W6XCH2"/>
<feature type="compositionally biased region" description="Basic residues" evidence="1">
    <location>
        <begin position="229"/>
        <end position="243"/>
    </location>
</feature>
<proteinExistence type="predicted"/>
<reference evidence="2" key="1">
    <citation type="submission" date="2023-04" db="EMBL/GenBank/DDBJ databases">
        <title>Phytophthora fragariaefolia NBRC 109709.</title>
        <authorList>
            <person name="Ichikawa N."/>
            <person name="Sato H."/>
            <person name="Tonouchi N."/>
        </authorList>
    </citation>
    <scope>NUCLEOTIDE SEQUENCE</scope>
    <source>
        <strain evidence="2">NBRC 109709</strain>
    </source>
</reference>
<gene>
    <name evidence="2" type="ORF">Pfra01_000954800</name>
</gene>
<comment type="caution">
    <text evidence="2">The sequence shown here is derived from an EMBL/GenBank/DDBJ whole genome shotgun (WGS) entry which is preliminary data.</text>
</comment>
<keyword evidence="3" id="KW-1185">Reference proteome</keyword>
<feature type="compositionally biased region" description="Low complexity" evidence="1">
    <location>
        <begin position="76"/>
        <end position="90"/>
    </location>
</feature>
<sequence length="249" mass="26358">MVLTGVAEAKSSNLHAGPTKGLEFAVVSTCLFYLDVVRATYLNSSSKLLVEAEISAKVWRQIDGPIDLARTKSSPKKTQAPATATAPSTKPTRRTRASKCKEVHLPGPYVVPAPSESDTVTPNPDLITGDEDFTADSTAPRATKPSEGELASENTTASEPAPVEEAPIPSPDESSNTRKAEDVLNSSDTQDPKGSASATPPAKAPQERSPPAEDGPDPVDYEESEPIRTARKGRSHTPTRRRSSLSSNA</sequence>
<feature type="compositionally biased region" description="Acidic residues" evidence="1">
    <location>
        <begin position="214"/>
        <end position="224"/>
    </location>
</feature>
<evidence type="ECO:0000256" key="1">
    <source>
        <dbReference type="SAM" id="MobiDB-lite"/>
    </source>
</evidence>
<feature type="region of interest" description="Disordered" evidence="1">
    <location>
        <begin position="68"/>
        <end position="249"/>
    </location>
</feature>
<evidence type="ECO:0000313" key="3">
    <source>
        <dbReference type="Proteomes" id="UP001165121"/>
    </source>
</evidence>
<dbReference type="EMBL" id="BSXT01000890">
    <property type="protein sequence ID" value="GMF35747.1"/>
    <property type="molecule type" value="Genomic_DNA"/>
</dbReference>
<name>A0A9W6XCH2_9STRA</name>
<accession>A0A9W6XCH2</accession>
<dbReference type="Proteomes" id="UP001165121">
    <property type="component" value="Unassembled WGS sequence"/>
</dbReference>
<evidence type="ECO:0000313" key="2">
    <source>
        <dbReference type="EMBL" id="GMF35747.1"/>
    </source>
</evidence>
<protein>
    <submittedName>
        <fullName evidence="2">Unnamed protein product</fullName>
    </submittedName>
</protein>
<organism evidence="2 3">
    <name type="scientific">Phytophthora fragariaefolia</name>
    <dbReference type="NCBI Taxonomy" id="1490495"/>
    <lineage>
        <taxon>Eukaryota</taxon>
        <taxon>Sar</taxon>
        <taxon>Stramenopiles</taxon>
        <taxon>Oomycota</taxon>
        <taxon>Peronosporomycetes</taxon>
        <taxon>Peronosporales</taxon>
        <taxon>Peronosporaceae</taxon>
        <taxon>Phytophthora</taxon>
    </lineage>
</organism>